<dbReference type="PROSITE" id="PS51074">
    <property type="entry name" value="DPH_MB"/>
    <property type="match status" value="1"/>
</dbReference>
<dbReference type="FunFam" id="3.10.660.10:FF:000001">
    <property type="entry name" value="Diphthamide biosynthesis 3"/>
    <property type="match status" value="1"/>
</dbReference>
<comment type="similarity">
    <text evidence="3">Belongs to the DPH3 family.</text>
</comment>
<evidence type="ECO:0000313" key="5">
    <source>
        <dbReference type="Ensembl" id="ENSTGEP00000011694.1"/>
    </source>
</evidence>
<evidence type="ECO:0000256" key="3">
    <source>
        <dbReference type="ARBA" id="ARBA00024032"/>
    </source>
</evidence>
<dbReference type="SUPFAM" id="SSF144217">
    <property type="entry name" value="CSL zinc finger"/>
    <property type="match status" value="1"/>
</dbReference>
<dbReference type="Ensembl" id="ENSTGET00000014052.1">
    <property type="protein sequence ID" value="ENSTGEP00000011694.1"/>
    <property type="gene ID" value="ENSTGEG00000009528.1"/>
</dbReference>
<dbReference type="InterPro" id="IPR007872">
    <property type="entry name" value="DPH_MB_dom"/>
</dbReference>
<feature type="domain" description="DPH-type MB" evidence="4">
    <location>
        <begin position="4"/>
        <end position="60"/>
    </location>
</feature>
<reference evidence="5" key="2">
    <citation type="submission" date="2025-08" db="UniProtKB">
        <authorList>
            <consortium name="Ensembl"/>
        </authorList>
    </citation>
    <scope>IDENTIFICATION</scope>
</reference>
<keyword evidence="6" id="KW-1185">Reference proteome</keyword>
<dbReference type="AlphaFoldDB" id="A0A8D2EYS9"/>
<reference evidence="5" key="1">
    <citation type="submission" date="2018-05" db="EMBL/GenBank/DDBJ databases">
        <title>Whole genome of Theropithecus gelada.</title>
        <authorList>
            <person name="Chiou K.L."/>
            <person name="Snyder-Mackler N."/>
        </authorList>
    </citation>
    <scope>NUCLEOTIDE SEQUENCE [LARGE SCALE GENOMIC DNA]</scope>
</reference>
<dbReference type="GO" id="GO:0017183">
    <property type="term" value="P:protein histidyl modification to diphthamide"/>
    <property type="evidence" value="ECO:0007669"/>
    <property type="project" value="InterPro"/>
</dbReference>
<reference evidence="5" key="3">
    <citation type="submission" date="2025-09" db="UniProtKB">
        <authorList>
            <consortium name="Ensembl"/>
        </authorList>
    </citation>
    <scope>IDENTIFICATION</scope>
</reference>
<evidence type="ECO:0000256" key="1">
    <source>
        <dbReference type="ARBA" id="ARBA00022723"/>
    </source>
</evidence>
<proteinExistence type="inferred from homology"/>
<dbReference type="Proteomes" id="UP000694411">
    <property type="component" value="Chromosome 10"/>
</dbReference>
<sequence>VAVFHDEVEIEDFQYDEDSETYFCPCPCGDNFAITKEDLENGEGVAMCPSCSLLTKVTYDKDQSACGETVPAPSVNKELSAKEAFRNPNPEQLAMSPDRNFKRKASGFVETTICDLLFCRSVVDSFHQLC</sequence>
<accession>A0A8D2EYS9</accession>
<dbReference type="InterPro" id="IPR036671">
    <property type="entry name" value="DPH_MB_sf"/>
</dbReference>
<dbReference type="GO" id="GO:0046872">
    <property type="term" value="F:metal ion binding"/>
    <property type="evidence" value="ECO:0007669"/>
    <property type="project" value="UniProtKB-KW"/>
</dbReference>
<dbReference type="InterPro" id="IPR044248">
    <property type="entry name" value="DPH3/4-like"/>
</dbReference>
<dbReference type="PANTHER" id="PTHR21454:SF23">
    <property type="entry name" value="DPH3 HOMOLOG B-RELATED"/>
    <property type="match status" value="1"/>
</dbReference>
<dbReference type="Pfam" id="PF05207">
    <property type="entry name" value="Zn_ribbon_CSL"/>
    <property type="match status" value="1"/>
</dbReference>
<protein>
    <recommendedName>
        <fullName evidence="4">DPH-type MB domain-containing protein</fullName>
    </recommendedName>
</protein>
<keyword evidence="2" id="KW-0408">Iron</keyword>
<dbReference type="PANTHER" id="PTHR21454">
    <property type="entry name" value="DPH3 HOMOLOG-RELATED"/>
    <property type="match status" value="1"/>
</dbReference>
<evidence type="ECO:0000259" key="4">
    <source>
        <dbReference type="PROSITE" id="PS51074"/>
    </source>
</evidence>
<evidence type="ECO:0000256" key="2">
    <source>
        <dbReference type="ARBA" id="ARBA00023004"/>
    </source>
</evidence>
<organism evidence="5 6">
    <name type="scientific">Theropithecus gelada</name>
    <name type="common">Gelada baboon</name>
    <dbReference type="NCBI Taxonomy" id="9565"/>
    <lineage>
        <taxon>Eukaryota</taxon>
        <taxon>Metazoa</taxon>
        <taxon>Chordata</taxon>
        <taxon>Craniata</taxon>
        <taxon>Vertebrata</taxon>
        <taxon>Euteleostomi</taxon>
        <taxon>Mammalia</taxon>
        <taxon>Eutheria</taxon>
        <taxon>Euarchontoglires</taxon>
        <taxon>Primates</taxon>
        <taxon>Haplorrhini</taxon>
        <taxon>Catarrhini</taxon>
        <taxon>Cercopithecidae</taxon>
        <taxon>Cercopithecinae</taxon>
        <taxon>Theropithecus</taxon>
    </lineage>
</organism>
<keyword evidence="1" id="KW-0479">Metal-binding</keyword>
<dbReference type="Gene3D" id="3.10.660.10">
    <property type="entry name" value="DPH Zinc finger"/>
    <property type="match status" value="1"/>
</dbReference>
<evidence type="ECO:0000313" key="6">
    <source>
        <dbReference type="Proteomes" id="UP000694411"/>
    </source>
</evidence>
<name>A0A8D2EYS9_THEGE</name>